<dbReference type="EMBL" id="PYNS01000007">
    <property type="protein sequence ID" value="PSV11255.1"/>
    <property type="molecule type" value="Genomic_DNA"/>
</dbReference>
<dbReference type="InterPro" id="IPR020008">
    <property type="entry name" value="GlyGly_CTERM"/>
</dbReference>
<dbReference type="NCBIfam" id="TIGR03501">
    <property type="entry name" value="GlyGly_CTERM"/>
    <property type="match status" value="1"/>
</dbReference>
<dbReference type="Proteomes" id="UP000240530">
    <property type="component" value="Unassembled WGS sequence"/>
</dbReference>
<dbReference type="RefSeq" id="WP_107184885.1">
    <property type="nucleotide sequence ID" value="NZ_PYNS01000007.1"/>
</dbReference>
<evidence type="ECO:0000313" key="2">
    <source>
        <dbReference type="EMBL" id="PSV11255.1"/>
    </source>
</evidence>
<reference evidence="2 3" key="1">
    <citation type="submission" date="2018-03" db="EMBL/GenBank/DDBJ databases">
        <title>Whole genome sequencing of Histamine producing bacteria.</title>
        <authorList>
            <person name="Butler K."/>
        </authorList>
    </citation>
    <scope>NUCLEOTIDE SEQUENCE [LARGE SCALE GENOMIC DNA]</scope>
    <source>
        <strain evidence="2 3">Res.4.1</strain>
    </source>
</reference>
<sequence length="672" mass="72135">MPHKMLKLSTLAILVAGASQASAAVYDIQQVNENSTLVDQPYPVQSDRALTYVSTGIESSGSDASCFTTNCTNNTYKVTGQALRGSQGKPLEETVAYNANEQHVNNESSLWNYCSYNLGYESCKDWAKREFFGVGYTDEQEWEQPGLGGLQKKSAAWVKGYSSNSQGLVDGTPVTTFASNPDKYQGTQKDNLGSFNGLAEESIDSTVNGVVGDFVYGITSSALFNNSHGNPRAFDKRGFVNVGGNDIALDPVAKKDASPLVSNMGQTQANAGILFNDQLLVVGSSAYSPSFYGKDGNGNLRQDEDKLPNVEDILNTGTPTLDFNRFKTCATDSSTNLYANWECQFSTFANEAAFWLVDANGDVKPGSISAGSGDQRDGLAVIDRDNEDLSFQASAKSVALVDGLPLAAGYSTSNVLDDFYAMQAAYFKADNADLISWTRTFVPGLSIKPGDDRDFTYTIANAVNNQSMIVGDAKGNGEKPLRAYVYKIGDSSAQFLDKLVPSLFFKDSNSHASALNNHDQVVGWVDTTNGTKVERKHRAFTYIAGDTQGPLASKNAWLLDDLVNGAPGANQYRIINATGINDAGVISATALYCDNGHDDNGYDNTSLNAYCKGGEAGAEKYVSVKLTPIKGAKASDIIKRAEQEDEPVKRSGGSLGILALTALGFIGFRRRK</sequence>
<dbReference type="AlphaFoldDB" id="A0A2T3KVS6"/>
<name>A0A2T3KVS6_PHOLD</name>
<gene>
    <name evidence="2" type="ORF">C0W93_09440</name>
</gene>
<feature type="signal peptide" evidence="1">
    <location>
        <begin position="1"/>
        <end position="23"/>
    </location>
</feature>
<comment type="caution">
    <text evidence="2">The sequence shown here is derived from an EMBL/GenBank/DDBJ whole genome shotgun (WGS) entry which is preliminary data.</text>
</comment>
<proteinExistence type="predicted"/>
<accession>A0A2T3KVS6</accession>
<keyword evidence="1" id="KW-0732">Signal</keyword>
<organism evidence="2 3">
    <name type="scientific">Photobacterium leiognathi subsp. mandapamensis</name>
    <name type="common">Photobacterium mandapamensis</name>
    <dbReference type="NCBI Taxonomy" id="48408"/>
    <lineage>
        <taxon>Bacteria</taxon>
        <taxon>Pseudomonadati</taxon>
        <taxon>Pseudomonadota</taxon>
        <taxon>Gammaproteobacteria</taxon>
        <taxon>Vibrionales</taxon>
        <taxon>Vibrionaceae</taxon>
        <taxon>Photobacterium</taxon>
    </lineage>
</organism>
<protein>
    <submittedName>
        <fullName evidence="2">GlyGly-CTERM sorting domain-containing protein</fullName>
    </submittedName>
</protein>
<feature type="chain" id="PRO_5015594427" evidence="1">
    <location>
        <begin position="24"/>
        <end position="672"/>
    </location>
</feature>
<evidence type="ECO:0000256" key="1">
    <source>
        <dbReference type="SAM" id="SignalP"/>
    </source>
</evidence>
<dbReference type="Pfam" id="PF11949">
    <property type="entry name" value="DUF3466"/>
    <property type="match status" value="1"/>
</dbReference>
<dbReference type="InterPro" id="IPR022562">
    <property type="entry name" value="DUF3466"/>
</dbReference>
<evidence type="ECO:0000313" key="3">
    <source>
        <dbReference type="Proteomes" id="UP000240530"/>
    </source>
</evidence>